<dbReference type="OrthoDB" id="6500128at2759"/>
<keyword evidence="1" id="KW-1133">Transmembrane helix</keyword>
<evidence type="ECO:0000313" key="2">
    <source>
        <dbReference type="EMBL" id="OJA09096.1"/>
    </source>
</evidence>
<comment type="caution">
    <text evidence="2">The sequence shown here is derived from an EMBL/GenBank/DDBJ whole genome shotgun (WGS) entry which is preliminary data.</text>
</comment>
<name>A0A1J8Q6Z8_9AGAM</name>
<dbReference type="AlphaFoldDB" id="A0A1J8Q6Z8"/>
<gene>
    <name evidence="2" type="ORF">AZE42_02558</name>
</gene>
<proteinExistence type="predicted"/>
<keyword evidence="3" id="KW-1185">Reference proteome</keyword>
<evidence type="ECO:0000256" key="1">
    <source>
        <dbReference type="SAM" id="Phobius"/>
    </source>
</evidence>
<keyword evidence="1" id="KW-0472">Membrane</keyword>
<keyword evidence="1" id="KW-0812">Transmembrane</keyword>
<accession>A0A1J8Q6Z8</accession>
<feature type="transmembrane region" description="Helical" evidence="1">
    <location>
        <begin position="38"/>
        <end position="65"/>
    </location>
</feature>
<feature type="transmembrane region" description="Helical" evidence="1">
    <location>
        <begin position="120"/>
        <end position="139"/>
    </location>
</feature>
<dbReference type="Proteomes" id="UP000183567">
    <property type="component" value="Unassembled WGS sequence"/>
</dbReference>
<feature type="transmembrane region" description="Helical" evidence="1">
    <location>
        <begin position="468"/>
        <end position="489"/>
    </location>
</feature>
<reference evidence="2 3" key="1">
    <citation type="submission" date="2016-03" db="EMBL/GenBank/DDBJ databases">
        <title>Comparative genomics of the ectomycorrhizal sister species Rhizopogon vinicolor and Rhizopogon vesiculosus (Basidiomycota: Boletales) reveals a divergence of the mating type B locus.</title>
        <authorList>
            <person name="Mujic A.B."/>
            <person name="Kuo A."/>
            <person name="Tritt A."/>
            <person name="Lipzen A."/>
            <person name="Chen C."/>
            <person name="Johnson J."/>
            <person name="Sharma A."/>
            <person name="Barry K."/>
            <person name="Grigoriev I.V."/>
            <person name="Spatafora J.W."/>
        </authorList>
    </citation>
    <scope>NUCLEOTIDE SEQUENCE [LARGE SCALE GENOMIC DNA]</scope>
    <source>
        <strain evidence="2 3">AM-OR11-056</strain>
    </source>
</reference>
<sequence length="494" mass="56641">MSFWGRYPDPSSWQVVLLDPLQSLGFHPITMSRPNAQVVWYSTLMIPAYVAAASALSLLLHLVLLSKPVKKIWSRFLPPTKTDEEPSAFSEEVTTVDGFFSEAKAFINRHGGLVIFAYKFARFIGCLIFLALSLATFILEEREEHPVGTNKKSGRKHHKTRPSDGPIPFSRAEWLQFALCMTAAYASVLGLVSVTAKPRWSRLVSNHLATLLCTMFGVFAYRDLWPLITFHLRPKDLQEGGLLWAKVVVLFLTSVVFPLASPRQYIPVDPAHPTETPHPEQTCSWLSMLLYTWLDPIVFKAYRVPHLSQEELPPLADHDYSRNLKKKSFPHLDPFSGSRKRHIFFGLMKTYRVEYAVMSMMMILQVRIPRAQDHHTQYIPVDPAHPTETPHPEQTSSWLSMILYTWLDPIIFKAYRVPHLPQEELPPLADHDYSRNLKKKSFPHLDPFSGSRRRHIFFGLMKTYRVEYVIMSILVILQVVTDLASPVAINRLLS</sequence>
<dbReference type="STRING" id="180088.A0A1J8Q6Z8"/>
<feature type="transmembrane region" description="Helical" evidence="1">
    <location>
        <begin position="174"/>
        <end position="196"/>
    </location>
</feature>
<feature type="transmembrane region" description="Helical" evidence="1">
    <location>
        <begin position="203"/>
        <end position="221"/>
    </location>
</feature>
<feature type="transmembrane region" description="Helical" evidence="1">
    <location>
        <begin position="241"/>
        <end position="260"/>
    </location>
</feature>
<organism evidence="2 3">
    <name type="scientific">Rhizopogon vesiculosus</name>
    <dbReference type="NCBI Taxonomy" id="180088"/>
    <lineage>
        <taxon>Eukaryota</taxon>
        <taxon>Fungi</taxon>
        <taxon>Dikarya</taxon>
        <taxon>Basidiomycota</taxon>
        <taxon>Agaricomycotina</taxon>
        <taxon>Agaricomycetes</taxon>
        <taxon>Agaricomycetidae</taxon>
        <taxon>Boletales</taxon>
        <taxon>Suillineae</taxon>
        <taxon>Rhizopogonaceae</taxon>
        <taxon>Rhizopogon</taxon>
    </lineage>
</organism>
<evidence type="ECO:0000313" key="3">
    <source>
        <dbReference type="Proteomes" id="UP000183567"/>
    </source>
</evidence>
<dbReference type="EMBL" id="LVVM01006018">
    <property type="protein sequence ID" value="OJA09096.1"/>
    <property type="molecule type" value="Genomic_DNA"/>
</dbReference>
<protein>
    <submittedName>
        <fullName evidence="2">Uncharacterized protein</fullName>
    </submittedName>
</protein>